<sequence length="34" mass="4097">MGIHLNGDFERYGNVYRENKNAIFAHYENIKRLI</sequence>
<dbReference type="AlphaFoldDB" id="A0A0F9Q5K4"/>
<name>A0A0F9Q5K4_9ZZZZ</name>
<evidence type="ECO:0000313" key="1">
    <source>
        <dbReference type="EMBL" id="KKN32227.1"/>
    </source>
</evidence>
<reference evidence="1" key="1">
    <citation type="journal article" date="2015" name="Nature">
        <title>Complex archaea that bridge the gap between prokaryotes and eukaryotes.</title>
        <authorList>
            <person name="Spang A."/>
            <person name="Saw J.H."/>
            <person name="Jorgensen S.L."/>
            <person name="Zaremba-Niedzwiedzka K."/>
            <person name="Martijn J."/>
            <person name="Lind A.E."/>
            <person name="van Eijk R."/>
            <person name="Schleper C."/>
            <person name="Guy L."/>
            <person name="Ettema T.J."/>
        </authorList>
    </citation>
    <scope>NUCLEOTIDE SEQUENCE</scope>
</reference>
<accession>A0A0F9Q5K4</accession>
<organism evidence="1">
    <name type="scientific">marine sediment metagenome</name>
    <dbReference type="NCBI Taxonomy" id="412755"/>
    <lineage>
        <taxon>unclassified sequences</taxon>
        <taxon>metagenomes</taxon>
        <taxon>ecological metagenomes</taxon>
    </lineage>
</organism>
<protein>
    <submittedName>
        <fullName evidence="1">Uncharacterized protein</fullName>
    </submittedName>
</protein>
<dbReference type="EMBL" id="LAZR01002266">
    <property type="protein sequence ID" value="KKN32227.1"/>
    <property type="molecule type" value="Genomic_DNA"/>
</dbReference>
<gene>
    <name evidence="1" type="ORF">LCGC14_0816010</name>
</gene>
<comment type="caution">
    <text evidence="1">The sequence shown here is derived from an EMBL/GenBank/DDBJ whole genome shotgun (WGS) entry which is preliminary data.</text>
</comment>
<proteinExistence type="predicted"/>